<gene>
    <name evidence="6" type="ORF">GN244_ATG02628</name>
</gene>
<dbReference type="InterPro" id="IPR000086">
    <property type="entry name" value="NUDIX_hydrolase_dom"/>
</dbReference>
<organism evidence="6 7">
    <name type="scientific">Phytophthora infestans</name>
    <name type="common">Potato late blight agent</name>
    <name type="synonym">Botrytis infestans</name>
    <dbReference type="NCBI Taxonomy" id="4787"/>
    <lineage>
        <taxon>Eukaryota</taxon>
        <taxon>Sar</taxon>
        <taxon>Stramenopiles</taxon>
        <taxon>Oomycota</taxon>
        <taxon>Peronosporomycetes</taxon>
        <taxon>Peronosporales</taxon>
        <taxon>Peronosporaceae</taxon>
        <taxon>Phytophthora</taxon>
    </lineage>
</organism>
<name>A0A833TK03_PHYIN</name>
<keyword evidence="4" id="KW-0460">Magnesium</keyword>
<dbReference type="Gene3D" id="3.90.79.10">
    <property type="entry name" value="Nucleoside Triphosphate Pyrophosphohydrolase"/>
    <property type="match status" value="1"/>
</dbReference>
<dbReference type="Pfam" id="PF00293">
    <property type="entry name" value="NUDIX"/>
    <property type="match status" value="1"/>
</dbReference>
<dbReference type="PANTHER" id="PTHR10885:SF0">
    <property type="entry name" value="ISOPENTENYL-DIPHOSPHATE DELTA-ISOMERASE"/>
    <property type="match status" value="1"/>
</dbReference>
<comment type="caution">
    <text evidence="6">The sequence shown here is derived from an EMBL/GenBank/DDBJ whole genome shotgun (WGS) entry which is preliminary data.</text>
</comment>
<dbReference type="NCBIfam" id="NF011922">
    <property type="entry name" value="PRK15393.1"/>
    <property type="match status" value="1"/>
</dbReference>
<feature type="domain" description="Nudix hydrolase" evidence="5">
    <location>
        <begin position="57"/>
        <end position="189"/>
    </location>
</feature>
<evidence type="ECO:0000259" key="5">
    <source>
        <dbReference type="PROSITE" id="PS51462"/>
    </source>
</evidence>
<accession>A0A833TK03</accession>
<evidence type="ECO:0000313" key="6">
    <source>
        <dbReference type="EMBL" id="KAF4044999.1"/>
    </source>
</evidence>
<keyword evidence="7" id="KW-1185">Reference proteome</keyword>
<comment type="cofactor">
    <cofactor evidence="1">
        <name>Mg(2+)</name>
        <dbReference type="ChEBI" id="CHEBI:18420"/>
    </cofactor>
</comment>
<dbReference type="CDD" id="cd04697">
    <property type="entry name" value="NUDIX_Hydrolase"/>
    <property type="match status" value="1"/>
</dbReference>
<evidence type="ECO:0000256" key="3">
    <source>
        <dbReference type="ARBA" id="ARBA00022801"/>
    </source>
</evidence>
<keyword evidence="2" id="KW-0479">Metal-binding</keyword>
<dbReference type="SUPFAM" id="SSF55811">
    <property type="entry name" value="Nudix"/>
    <property type="match status" value="1"/>
</dbReference>
<dbReference type="AlphaFoldDB" id="A0A833TK03"/>
<dbReference type="PANTHER" id="PTHR10885">
    <property type="entry name" value="ISOPENTENYL-DIPHOSPHATE DELTA-ISOMERASE"/>
    <property type="match status" value="1"/>
</dbReference>
<evidence type="ECO:0000256" key="4">
    <source>
        <dbReference type="ARBA" id="ARBA00022842"/>
    </source>
</evidence>
<dbReference type="PIRSF" id="PIRSF017340">
    <property type="entry name" value="Nudix_hydro"/>
    <property type="match status" value="1"/>
</dbReference>
<dbReference type="GO" id="GO:0016817">
    <property type="term" value="F:hydrolase activity, acting on acid anhydrides"/>
    <property type="evidence" value="ECO:0007669"/>
    <property type="project" value="InterPro"/>
</dbReference>
<evidence type="ECO:0000256" key="2">
    <source>
        <dbReference type="ARBA" id="ARBA00022723"/>
    </source>
</evidence>
<sequence>MMFLVLQKSDFVPAQNLSRMSLSPKEEVCIVDEDNNVIGKADRAVMVNCWLLRAFNLPHRASYIVIKNSSGKYYVQRRTMIKDYCPGKLDPMAGGVVQYGEPMDVNAEREAEEEMGVKNTPLRYLTTFYYGDDHSRVWGGLFDCTFDGPLVLQEEEVDEVLTMSADEIFARRNEFTPDGIFAFEKYLRLIEPESK</sequence>
<protein>
    <submittedName>
        <fullName evidence="6">NUDIX domain-containing protein</fullName>
    </submittedName>
</protein>
<dbReference type="Proteomes" id="UP000602510">
    <property type="component" value="Unassembled WGS sequence"/>
</dbReference>
<dbReference type="GO" id="GO:0046872">
    <property type="term" value="F:metal ion binding"/>
    <property type="evidence" value="ECO:0007669"/>
    <property type="project" value="UniProtKB-KW"/>
</dbReference>
<dbReference type="EMBL" id="WSZM01000056">
    <property type="protein sequence ID" value="KAF4044999.1"/>
    <property type="molecule type" value="Genomic_DNA"/>
</dbReference>
<proteinExistence type="predicted"/>
<reference evidence="6" key="1">
    <citation type="submission" date="2020-04" db="EMBL/GenBank/DDBJ databases">
        <title>Hybrid Assembly of Korean Phytophthora infestans isolates.</title>
        <authorList>
            <person name="Prokchorchik M."/>
            <person name="Lee Y."/>
            <person name="Seo J."/>
            <person name="Cho J.-H."/>
            <person name="Park Y.-E."/>
            <person name="Jang D.-C."/>
            <person name="Im J.-S."/>
            <person name="Choi J.-G."/>
            <person name="Park H.-J."/>
            <person name="Lee G.-B."/>
            <person name="Lee Y.-G."/>
            <person name="Hong S.-Y."/>
            <person name="Cho K."/>
            <person name="Sohn K.H."/>
        </authorList>
    </citation>
    <scope>NUCLEOTIDE SEQUENCE</scope>
    <source>
        <strain evidence="6">KR_1_A1</strain>
    </source>
</reference>
<dbReference type="InterPro" id="IPR015797">
    <property type="entry name" value="NUDIX_hydrolase-like_dom_sf"/>
</dbReference>
<keyword evidence="3" id="KW-0378">Hydrolase</keyword>
<dbReference type="InterPro" id="IPR024195">
    <property type="entry name" value="NUDIX_hydrolase_YfcD_pred"/>
</dbReference>
<dbReference type="PROSITE" id="PS51462">
    <property type="entry name" value="NUDIX"/>
    <property type="match status" value="1"/>
</dbReference>
<evidence type="ECO:0000313" key="7">
    <source>
        <dbReference type="Proteomes" id="UP000602510"/>
    </source>
</evidence>
<evidence type="ECO:0000256" key="1">
    <source>
        <dbReference type="ARBA" id="ARBA00001946"/>
    </source>
</evidence>